<keyword evidence="3" id="KW-1185">Reference proteome</keyword>
<accession>A0A843W9K1</accession>
<feature type="region of interest" description="Disordered" evidence="1">
    <location>
        <begin position="1"/>
        <end position="21"/>
    </location>
</feature>
<sequence>MQNPEIVTMHMKKATGQSDLKVRSRRIPVRIVTGREQNATLGGEERDGAVRSGWPYHTSKQARTNTIM</sequence>
<gene>
    <name evidence="2" type="ORF">Taro_034283</name>
</gene>
<evidence type="ECO:0000256" key="1">
    <source>
        <dbReference type="SAM" id="MobiDB-lite"/>
    </source>
</evidence>
<comment type="caution">
    <text evidence="2">The sequence shown here is derived from an EMBL/GenBank/DDBJ whole genome shotgun (WGS) entry which is preliminary data.</text>
</comment>
<reference evidence="2" key="1">
    <citation type="submission" date="2017-07" db="EMBL/GenBank/DDBJ databases">
        <title>Taro Niue Genome Assembly and Annotation.</title>
        <authorList>
            <person name="Atibalentja N."/>
            <person name="Keating K."/>
            <person name="Fields C.J."/>
        </authorList>
    </citation>
    <scope>NUCLEOTIDE SEQUENCE</scope>
    <source>
        <strain evidence="2">Niue_2</strain>
        <tissue evidence="2">Leaf</tissue>
    </source>
</reference>
<evidence type="ECO:0000313" key="2">
    <source>
        <dbReference type="EMBL" id="MQM01525.1"/>
    </source>
</evidence>
<name>A0A843W9K1_COLES</name>
<feature type="compositionally biased region" description="Polar residues" evidence="1">
    <location>
        <begin position="58"/>
        <end position="68"/>
    </location>
</feature>
<protein>
    <submittedName>
        <fullName evidence="2">Uncharacterized protein</fullName>
    </submittedName>
</protein>
<dbReference type="Proteomes" id="UP000652761">
    <property type="component" value="Unassembled WGS sequence"/>
</dbReference>
<evidence type="ECO:0000313" key="3">
    <source>
        <dbReference type="Proteomes" id="UP000652761"/>
    </source>
</evidence>
<proteinExistence type="predicted"/>
<feature type="region of interest" description="Disordered" evidence="1">
    <location>
        <begin position="44"/>
        <end position="68"/>
    </location>
</feature>
<dbReference type="AlphaFoldDB" id="A0A843W9K1"/>
<dbReference type="EMBL" id="NMUH01002692">
    <property type="protein sequence ID" value="MQM01525.1"/>
    <property type="molecule type" value="Genomic_DNA"/>
</dbReference>
<organism evidence="2 3">
    <name type="scientific">Colocasia esculenta</name>
    <name type="common">Wild taro</name>
    <name type="synonym">Arum esculentum</name>
    <dbReference type="NCBI Taxonomy" id="4460"/>
    <lineage>
        <taxon>Eukaryota</taxon>
        <taxon>Viridiplantae</taxon>
        <taxon>Streptophyta</taxon>
        <taxon>Embryophyta</taxon>
        <taxon>Tracheophyta</taxon>
        <taxon>Spermatophyta</taxon>
        <taxon>Magnoliopsida</taxon>
        <taxon>Liliopsida</taxon>
        <taxon>Araceae</taxon>
        <taxon>Aroideae</taxon>
        <taxon>Colocasieae</taxon>
        <taxon>Colocasia</taxon>
    </lineage>
</organism>